<dbReference type="InterPro" id="IPR036457">
    <property type="entry name" value="PPM-type-like_dom_sf"/>
</dbReference>
<dbReference type="EMBL" id="JBBNAG010000002">
    <property type="protein sequence ID" value="KAK9156652.1"/>
    <property type="molecule type" value="Genomic_DNA"/>
</dbReference>
<name>A0AAP0PU79_9MAGN</name>
<evidence type="ECO:0000259" key="2">
    <source>
        <dbReference type="PROSITE" id="PS51746"/>
    </source>
</evidence>
<reference evidence="3 4" key="1">
    <citation type="submission" date="2024-01" db="EMBL/GenBank/DDBJ databases">
        <title>Genome assemblies of Stephania.</title>
        <authorList>
            <person name="Yang L."/>
        </authorList>
    </citation>
    <scope>NUCLEOTIDE SEQUENCE [LARGE SCALE GENOMIC DNA]</scope>
    <source>
        <strain evidence="3">JXDWG</strain>
        <tissue evidence="3">Leaf</tissue>
    </source>
</reference>
<sequence>MDSNPEELDQSRKTSQFSNQEYLHGEEDWKNSKTKKGRGGRNSKAKKWEESQRRWKCEWERERLELDRKLKEHSSFSGSKGGGSANHADVLKALSRAMNNAEESFLEITEMMTKENPELAMMGSCVLVMLMKGEDVYIVNVGDSRAVLAQKPELDLGLGQARHDLERINEETANDVAEDSEKLPGLTALQLTQDHSTSIQEEVERIKIEHTDDASAITNDRVKGSLEGNARFWRWISQEEVFRINYIGTSPYITCFPSLYHHRLNPRDRFLILSSDGLYQYFTNEEAVSEVEQFIATSPEGDPAQHLVEEVLFRAAKKAGMDFHDLLEIPQGDRRRYHDDISIIVISFEGRIWRSFAQIEKPTE</sequence>
<comment type="caution">
    <text evidence="3">The sequence shown here is derived from an EMBL/GenBank/DDBJ whole genome shotgun (WGS) entry which is preliminary data.</text>
</comment>
<gene>
    <name evidence="3" type="ORF">Scep_003226</name>
</gene>
<feature type="compositionally biased region" description="Basic residues" evidence="1">
    <location>
        <begin position="32"/>
        <end position="45"/>
    </location>
</feature>
<dbReference type="InterPro" id="IPR015655">
    <property type="entry name" value="PP2C"/>
</dbReference>
<organism evidence="3 4">
    <name type="scientific">Stephania cephalantha</name>
    <dbReference type="NCBI Taxonomy" id="152367"/>
    <lineage>
        <taxon>Eukaryota</taxon>
        <taxon>Viridiplantae</taxon>
        <taxon>Streptophyta</taxon>
        <taxon>Embryophyta</taxon>
        <taxon>Tracheophyta</taxon>
        <taxon>Spermatophyta</taxon>
        <taxon>Magnoliopsida</taxon>
        <taxon>Ranunculales</taxon>
        <taxon>Menispermaceae</taxon>
        <taxon>Menispermoideae</taxon>
        <taxon>Cissampelideae</taxon>
        <taxon>Stephania</taxon>
    </lineage>
</organism>
<dbReference type="PROSITE" id="PS51746">
    <property type="entry name" value="PPM_2"/>
    <property type="match status" value="1"/>
</dbReference>
<accession>A0AAP0PU79</accession>
<proteinExistence type="predicted"/>
<dbReference type="SUPFAM" id="SSF81606">
    <property type="entry name" value="PP2C-like"/>
    <property type="match status" value="1"/>
</dbReference>
<feature type="region of interest" description="Disordered" evidence="1">
    <location>
        <begin position="1"/>
        <end position="51"/>
    </location>
</feature>
<dbReference type="PANTHER" id="PTHR13832">
    <property type="entry name" value="PROTEIN PHOSPHATASE 2C"/>
    <property type="match status" value="1"/>
</dbReference>
<feature type="domain" description="PPM-type phosphatase" evidence="2">
    <location>
        <begin position="61"/>
        <end position="348"/>
    </location>
</feature>
<evidence type="ECO:0000313" key="4">
    <source>
        <dbReference type="Proteomes" id="UP001419268"/>
    </source>
</evidence>
<dbReference type="Pfam" id="PF00481">
    <property type="entry name" value="PP2C"/>
    <property type="match status" value="2"/>
</dbReference>
<evidence type="ECO:0000313" key="3">
    <source>
        <dbReference type="EMBL" id="KAK9156652.1"/>
    </source>
</evidence>
<dbReference type="Gene3D" id="3.60.40.10">
    <property type="entry name" value="PPM-type phosphatase domain"/>
    <property type="match status" value="1"/>
</dbReference>
<dbReference type="GO" id="GO:0004722">
    <property type="term" value="F:protein serine/threonine phosphatase activity"/>
    <property type="evidence" value="ECO:0007669"/>
    <property type="project" value="InterPro"/>
</dbReference>
<dbReference type="InterPro" id="IPR001932">
    <property type="entry name" value="PPM-type_phosphatase-like_dom"/>
</dbReference>
<dbReference type="SMART" id="SM00332">
    <property type="entry name" value="PP2Cc"/>
    <property type="match status" value="1"/>
</dbReference>
<dbReference type="AlphaFoldDB" id="A0AAP0PU79"/>
<dbReference type="Proteomes" id="UP001419268">
    <property type="component" value="Unassembled WGS sequence"/>
</dbReference>
<protein>
    <recommendedName>
        <fullName evidence="2">PPM-type phosphatase domain-containing protein</fullName>
    </recommendedName>
</protein>
<dbReference type="PANTHER" id="PTHR13832:SF228">
    <property type="entry name" value="PROTEIN PHOSPHATASE 2C 23-RELATED"/>
    <property type="match status" value="1"/>
</dbReference>
<dbReference type="CDD" id="cd00143">
    <property type="entry name" value="PP2Cc"/>
    <property type="match status" value="1"/>
</dbReference>
<keyword evidence="4" id="KW-1185">Reference proteome</keyword>
<evidence type="ECO:0000256" key="1">
    <source>
        <dbReference type="SAM" id="MobiDB-lite"/>
    </source>
</evidence>